<proteinExistence type="predicted"/>
<comment type="caution">
    <text evidence="1">The sequence shown here is derived from an EMBL/GenBank/DDBJ whole genome shotgun (WGS) entry which is preliminary data.</text>
</comment>
<sequence length="441" mass="53003">MNFNFLPTLKYMAAARIASRLTLNPEIVRMTEEEEKLPVFKQIFDCLRQEQWEAIEKQAEELLTPYFPTKLRKLVVKFIRPMNSEYNEWLSDHYFDDKVDENILKSCLSWKTDGTINRIETAQELVRNENIDLQSRFIMACTYFLEDEILVLWHKIKATKKAITRKGTNSAVRFWKKILNEGIANSWKQHVDVFFGESFIMSCDSQIRLSCFFDFLSPNNQKLYFSYYEEDKIQFNDFYLCLYKMDERERTEVLAENHLEALYHCSKWPKQSLFLEMAKHFYNKLEIHHFENILRSILDNCILKGLDYFDFQKLLEEFWHLTPAAYKEELEKNGQLMKQIKIVLNHNKTDGSLFLGETLNKYMRKNLPDGSTDEESKGKKKRKYLLKREWKRIMTFEDWILITPETFDEDDDEMNYFTAEIPPSSYPEKHCCKIYRSLYLR</sequence>
<accession>A0A4Y2AUB2</accession>
<evidence type="ECO:0000313" key="1">
    <source>
        <dbReference type="EMBL" id="GBL83107.1"/>
    </source>
</evidence>
<dbReference type="OrthoDB" id="6407690at2759"/>
<name>A0A4Y2AUB2_ARAVE</name>
<organism evidence="1 2">
    <name type="scientific">Araneus ventricosus</name>
    <name type="common">Orbweaver spider</name>
    <name type="synonym">Epeira ventricosa</name>
    <dbReference type="NCBI Taxonomy" id="182803"/>
    <lineage>
        <taxon>Eukaryota</taxon>
        <taxon>Metazoa</taxon>
        <taxon>Ecdysozoa</taxon>
        <taxon>Arthropoda</taxon>
        <taxon>Chelicerata</taxon>
        <taxon>Arachnida</taxon>
        <taxon>Araneae</taxon>
        <taxon>Araneomorphae</taxon>
        <taxon>Entelegynae</taxon>
        <taxon>Araneoidea</taxon>
        <taxon>Araneidae</taxon>
        <taxon>Araneus</taxon>
    </lineage>
</organism>
<reference evidence="1 2" key="1">
    <citation type="journal article" date="2019" name="Sci. Rep.">
        <title>Orb-weaving spider Araneus ventricosus genome elucidates the spidroin gene catalogue.</title>
        <authorList>
            <person name="Kono N."/>
            <person name="Nakamura H."/>
            <person name="Ohtoshi R."/>
            <person name="Moran D.A.P."/>
            <person name="Shinohara A."/>
            <person name="Yoshida Y."/>
            <person name="Fujiwara M."/>
            <person name="Mori M."/>
            <person name="Tomita M."/>
            <person name="Arakawa K."/>
        </authorList>
    </citation>
    <scope>NUCLEOTIDE SEQUENCE [LARGE SCALE GENOMIC DNA]</scope>
</reference>
<dbReference type="EMBL" id="BGPR01000031">
    <property type="protein sequence ID" value="GBL83107.1"/>
    <property type="molecule type" value="Genomic_DNA"/>
</dbReference>
<dbReference type="Proteomes" id="UP000499080">
    <property type="component" value="Unassembled WGS sequence"/>
</dbReference>
<dbReference type="AlphaFoldDB" id="A0A4Y2AUB2"/>
<evidence type="ECO:0000313" key="2">
    <source>
        <dbReference type="Proteomes" id="UP000499080"/>
    </source>
</evidence>
<protein>
    <submittedName>
        <fullName evidence="1">Uncharacterized protein</fullName>
    </submittedName>
</protein>
<keyword evidence="2" id="KW-1185">Reference proteome</keyword>
<gene>
    <name evidence="1" type="ORF">AVEN_165326_1</name>
</gene>